<dbReference type="GO" id="GO:0004392">
    <property type="term" value="F:heme oxygenase (decyclizing) activity"/>
    <property type="evidence" value="ECO:0007669"/>
    <property type="project" value="UniProtKB-UniRule"/>
</dbReference>
<dbReference type="GO" id="GO:0046872">
    <property type="term" value="F:metal ion binding"/>
    <property type="evidence" value="ECO:0007669"/>
    <property type="project" value="UniProtKB-UniRule"/>
</dbReference>
<evidence type="ECO:0000256" key="1">
    <source>
        <dbReference type="ARBA" id="ARBA00022617"/>
    </source>
</evidence>
<name>A0AAD9KPD8_RIDPI</name>
<dbReference type="EC" id="1.14.14.18" evidence="4"/>
<dbReference type="InterPro" id="IPR016053">
    <property type="entry name" value="Haem_Oase-like"/>
</dbReference>
<dbReference type="InterPro" id="IPR002051">
    <property type="entry name" value="Haem_Oase"/>
</dbReference>
<keyword evidence="1 4" id="KW-0349">Heme</keyword>
<dbReference type="InterPro" id="IPR016084">
    <property type="entry name" value="Haem_Oase-like_multi-hlx"/>
</dbReference>
<dbReference type="GO" id="GO:0006788">
    <property type="term" value="P:heme oxidation"/>
    <property type="evidence" value="ECO:0007669"/>
    <property type="project" value="UniProtKB-UniRule"/>
</dbReference>
<dbReference type="PANTHER" id="PTHR10720">
    <property type="entry name" value="HEME OXYGENASE"/>
    <property type="match status" value="1"/>
</dbReference>
<evidence type="ECO:0000256" key="2">
    <source>
        <dbReference type="ARBA" id="ARBA00022723"/>
    </source>
</evidence>
<evidence type="ECO:0000256" key="5">
    <source>
        <dbReference type="PIRSR" id="PIRSR000343-2"/>
    </source>
</evidence>
<keyword evidence="6" id="KW-0472">Membrane</keyword>
<dbReference type="PIRSF" id="PIRSF000343">
    <property type="entry name" value="Haem_Oase"/>
    <property type="match status" value="1"/>
</dbReference>
<dbReference type="PANTHER" id="PTHR10720:SF0">
    <property type="entry name" value="HEME OXYGENASE"/>
    <property type="match status" value="1"/>
</dbReference>
<dbReference type="Gene3D" id="1.20.910.10">
    <property type="entry name" value="Heme oxygenase-like"/>
    <property type="match status" value="1"/>
</dbReference>
<dbReference type="Proteomes" id="UP001209878">
    <property type="component" value="Unassembled WGS sequence"/>
</dbReference>
<feature type="transmembrane region" description="Helical" evidence="6">
    <location>
        <begin position="225"/>
        <end position="245"/>
    </location>
</feature>
<evidence type="ECO:0000256" key="4">
    <source>
        <dbReference type="PIRNR" id="PIRNR000343"/>
    </source>
</evidence>
<feature type="binding site" description="axial binding residue" evidence="5">
    <location>
        <position position="23"/>
    </location>
    <ligand>
        <name>heme b</name>
        <dbReference type="ChEBI" id="CHEBI:60344"/>
    </ligand>
    <ligandPart>
        <name>Fe</name>
        <dbReference type="ChEBI" id="CHEBI:18248"/>
    </ligandPart>
</feature>
<dbReference type="SUPFAM" id="SSF48613">
    <property type="entry name" value="Heme oxygenase-like"/>
    <property type="match status" value="1"/>
</dbReference>
<comment type="caution">
    <text evidence="7">The sequence shown here is derived from an EMBL/GenBank/DDBJ whole genome shotgun (WGS) entry which is preliminary data.</text>
</comment>
<dbReference type="Pfam" id="PF01126">
    <property type="entry name" value="Heme_oxygenase"/>
    <property type="match status" value="1"/>
</dbReference>
<dbReference type="EMBL" id="JAODUO010000766">
    <property type="protein sequence ID" value="KAK2174917.1"/>
    <property type="molecule type" value="Genomic_DNA"/>
</dbReference>
<sequence>MAETEEVENDFCAEMHSRTKTIHDESDKLINLKLAVVLTDTRLYAEVLSDFYFVFQTLEKALEEHKDHPCVDSIVSDQMLRTEAFQKDLTYFIGEDWNAVVEPSWPARVYCDRIVKIAEEDPTLLLAYTHSMYLALLAGGMMIKKIVKKTLGLPGKDGLAVFDMVDVTGKTDLRKEFKAHINSIPLSREDKERIIEEKKRCFQMNNSLANNVKPNMHSYSRIMKLLLVCLFLVTSFLIVVAYSMYKVMAK</sequence>
<keyword evidence="6" id="KW-1133">Transmembrane helix</keyword>
<organism evidence="7 8">
    <name type="scientific">Ridgeia piscesae</name>
    <name type="common">Tubeworm</name>
    <dbReference type="NCBI Taxonomy" id="27915"/>
    <lineage>
        <taxon>Eukaryota</taxon>
        <taxon>Metazoa</taxon>
        <taxon>Spiralia</taxon>
        <taxon>Lophotrochozoa</taxon>
        <taxon>Annelida</taxon>
        <taxon>Polychaeta</taxon>
        <taxon>Sedentaria</taxon>
        <taxon>Canalipalpata</taxon>
        <taxon>Sabellida</taxon>
        <taxon>Siboglinidae</taxon>
        <taxon>Ridgeia</taxon>
    </lineage>
</organism>
<dbReference type="PRINTS" id="PR00088">
    <property type="entry name" value="HAEMOXYGNASE"/>
</dbReference>
<proteinExistence type="inferred from homology"/>
<evidence type="ECO:0000313" key="7">
    <source>
        <dbReference type="EMBL" id="KAK2174917.1"/>
    </source>
</evidence>
<gene>
    <name evidence="7" type="ORF">NP493_767g01029</name>
</gene>
<comment type="similarity">
    <text evidence="4">Belongs to the heme oxygenase family.</text>
</comment>
<keyword evidence="6" id="KW-0812">Transmembrane</keyword>
<keyword evidence="8" id="KW-1185">Reference proteome</keyword>
<reference evidence="7" key="1">
    <citation type="journal article" date="2023" name="Mol. Biol. Evol.">
        <title>Third-Generation Sequencing Reveals the Adaptive Role of the Epigenome in Three Deep-Sea Polychaetes.</title>
        <authorList>
            <person name="Perez M."/>
            <person name="Aroh O."/>
            <person name="Sun Y."/>
            <person name="Lan Y."/>
            <person name="Juniper S.K."/>
            <person name="Young C.R."/>
            <person name="Angers B."/>
            <person name="Qian P.Y."/>
        </authorList>
    </citation>
    <scope>NUCLEOTIDE SEQUENCE</scope>
    <source>
        <strain evidence="7">R07B-5</strain>
    </source>
</reference>
<keyword evidence="3 4" id="KW-0408">Iron</keyword>
<keyword evidence="2 4" id="KW-0479">Metal-binding</keyword>
<evidence type="ECO:0000256" key="6">
    <source>
        <dbReference type="SAM" id="Phobius"/>
    </source>
</evidence>
<dbReference type="AlphaFoldDB" id="A0AAD9KPD8"/>
<evidence type="ECO:0000256" key="3">
    <source>
        <dbReference type="ARBA" id="ARBA00023004"/>
    </source>
</evidence>
<dbReference type="CDD" id="cd19165">
    <property type="entry name" value="HemeO"/>
    <property type="match status" value="1"/>
</dbReference>
<comment type="catalytic activity">
    <reaction evidence="4">
        <text>heme b + 3 reduced [NADPH--hemoprotein reductase] + 3 O2 = biliverdin IXalpha + CO + Fe(2+) + 3 oxidized [NADPH--hemoprotein reductase] + 3 H2O + H(+)</text>
        <dbReference type="Rhea" id="RHEA:21764"/>
        <dbReference type="Rhea" id="RHEA-COMP:11964"/>
        <dbReference type="Rhea" id="RHEA-COMP:11965"/>
        <dbReference type="ChEBI" id="CHEBI:15377"/>
        <dbReference type="ChEBI" id="CHEBI:15378"/>
        <dbReference type="ChEBI" id="CHEBI:15379"/>
        <dbReference type="ChEBI" id="CHEBI:17245"/>
        <dbReference type="ChEBI" id="CHEBI:29033"/>
        <dbReference type="ChEBI" id="CHEBI:57618"/>
        <dbReference type="ChEBI" id="CHEBI:57991"/>
        <dbReference type="ChEBI" id="CHEBI:58210"/>
        <dbReference type="ChEBI" id="CHEBI:60344"/>
        <dbReference type="EC" id="1.14.14.18"/>
    </reaction>
</comment>
<protein>
    <recommendedName>
        <fullName evidence="4">Heme oxygenase</fullName>
        <ecNumber evidence="4">1.14.14.18</ecNumber>
    </recommendedName>
</protein>
<accession>A0AAD9KPD8</accession>
<evidence type="ECO:0000313" key="8">
    <source>
        <dbReference type="Proteomes" id="UP001209878"/>
    </source>
</evidence>